<proteinExistence type="predicted"/>
<dbReference type="Gene3D" id="3.30.10.20">
    <property type="match status" value="2"/>
</dbReference>
<feature type="domain" description="PASTA" evidence="2">
    <location>
        <begin position="41"/>
        <end position="109"/>
    </location>
</feature>
<evidence type="ECO:0000259" key="2">
    <source>
        <dbReference type="PROSITE" id="PS51178"/>
    </source>
</evidence>
<dbReference type="SMART" id="SM00740">
    <property type="entry name" value="PASTA"/>
    <property type="match status" value="2"/>
</dbReference>
<dbReference type="PROSITE" id="PS51178">
    <property type="entry name" value="PASTA"/>
    <property type="match status" value="1"/>
</dbReference>
<accession>A0A1I6FP80</accession>
<dbReference type="InterPro" id="IPR005543">
    <property type="entry name" value="PASTA_dom"/>
</dbReference>
<evidence type="ECO:0000313" key="4">
    <source>
        <dbReference type="Proteomes" id="UP000199534"/>
    </source>
</evidence>
<dbReference type="Pfam" id="PF03793">
    <property type="entry name" value="PASTA"/>
    <property type="match status" value="1"/>
</dbReference>
<dbReference type="Proteomes" id="UP000199534">
    <property type="component" value="Unassembled WGS sequence"/>
</dbReference>
<feature type="transmembrane region" description="Helical" evidence="1">
    <location>
        <begin position="12"/>
        <end position="35"/>
    </location>
</feature>
<dbReference type="STRING" id="400055.SAMN04490243_0347"/>
<gene>
    <name evidence="3" type="ORF">SAMN04490243_0347</name>
</gene>
<name>A0A1I6FP80_9FLAO</name>
<dbReference type="AlphaFoldDB" id="A0A1I6FP80"/>
<dbReference type="SUPFAM" id="SSF54184">
    <property type="entry name" value="Penicillin-binding protein 2x (pbp-2x), c-terminal domain"/>
    <property type="match status" value="1"/>
</dbReference>
<protein>
    <submittedName>
        <fullName evidence="3">PASTA domain-containing protein</fullName>
    </submittedName>
</protein>
<reference evidence="3 4" key="1">
    <citation type="submission" date="2016-10" db="EMBL/GenBank/DDBJ databases">
        <authorList>
            <person name="de Groot N.N."/>
        </authorList>
    </citation>
    <scope>NUCLEOTIDE SEQUENCE [LARGE SCALE GENOMIC DNA]</scope>
    <source>
        <strain evidence="3 4">DSM 21019</strain>
    </source>
</reference>
<dbReference type="RefSeq" id="WP_092980181.1">
    <property type="nucleotide sequence ID" value="NZ_FOYQ01000001.1"/>
</dbReference>
<dbReference type="EMBL" id="FOYQ01000001">
    <property type="protein sequence ID" value="SFR31751.1"/>
    <property type="molecule type" value="Genomic_DNA"/>
</dbReference>
<dbReference type="CDD" id="cd06577">
    <property type="entry name" value="PASTA_pknB"/>
    <property type="match status" value="2"/>
</dbReference>
<keyword evidence="1" id="KW-1133">Transmembrane helix</keyword>
<keyword evidence="4" id="KW-1185">Reference proteome</keyword>
<keyword evidence="1" id="KW-0472">Membrane</keyword>
<evidence type="ECO:0000313" key="3">
    <source>
        <dbReference type="EMBL" id="SFR31751.1"/>
    </source>
</evidence>
<sequence length="196" mass="21937">MRRFFNFLRSRVFLINLGLALLAIVLITLATLQWLSSSTDHGEYVKVPDLAGLSVPDMRKAIEEAGLRYEVVDSANYDPEYPRFSIIDQDPPAGNEVKDNRKIYVTVNPSGYKKVTVPDVIQDSRRNATAQLRAVGLDIERVSYIDELGKDMVYRLKFQGKYISPGDKLPKTSKLELVCGNGTIPAEALIKAESED</sequence>
<organism evidence="3 4">
    <name type="scientific">Robiginitalea myxolifaciens</name>
    <dbReference type="NCBI Taxonomy" id="400055"/>
    <lineage>
        <taxon>Bacteria</taxon>
        <taxon>Pseudomonadati</taxon>
        <taxon>Bacteroidota</taxon>
        <taxon>Flavobacteriia</taxon>
        <taxon>Flavobacteriales</taxon>
        <taxon>Flavobacteriaceae</taxon>
        <taxon>Robiginitalea</taxon>
    </lineage>
</organism>
<keyword evidence="1" id="KW-0812">Transmembrane</keyword>
<evidence type="ECO:0000256" key="1">
    <source>
        <dbReference type="SAM" id="Phobius"/>
    </source>
</evidence>
<dbReference type="OrthoDB" id="9803895at2"/>